<dbReference type="InterPro" id="IPR004307">
    <property type="entry name" value="TspO_MBR"/>
</dbReference>
<dbReference type="Pfam" id="PF03073">
    <property type="entry name" value="TspO_MBR"/>
    <property type="match status" value="1"/>
</dbReference>
<evidence type="ECO:0000313" key="8">
    <source>
        <dbReference type="EMBL" id="CAL4067856.1"/>
    </source>
</evidence>
<feature type="chain" id="PRO_5043528157" evidence="7">
    <location>
        <begin position="19"/>
        <end position="208"/>
    </location>
</feature>
<name>A0AAV2Q3H5_MEGNR</name>
<keyword evidence="9" id="KW-1185">Reference proteome</keyword>
<sequence length="208" mass="23310">MWWIQIVTFSALGSCVTSLVHPELVVEDGHREKDIMSWLQASIAMVLPNVGGIAGGLITRKAIPEWYNKVSLKICWEAFKKIFQTWEEHLNNILYKALHWYALGKPNLLDVAGLPRPLQLYALQISLNWIWTPIFFGAKHLTGALVGILAVDAAVVATTASFFEVDQTAGLLMLPYIGWLTLATGLTTSIWYNNPDYRWGPPKSVKTD</sequence>
<gene>
    <name evidence="8" type="ORF">MNOR_LOCUS6775</name>
</gene>
<keyword evidence="7" id="KW-0732">Signal</keyword>
<dbReference type="CDD" id="cd15904">
    <property type="entry name" value="TSPO_MBR"/>
    <property type="match status" value="1"/>
</dbReference>
<feature type="transmembrane region" description="Helical" evidence="6">
    <location>
        <begin position="144"/>
        <end position="163"/>
    </location>
</feature>
<comment type="similarity">
    <text evidence="2">Belongs to the TspO/BZRP family.</text>
</comment>
<evidence type="ECO:0000256" key="7">
    <source>
        <dbReference type="SAM" id="SignalP"/>
    </source>
</evidence>
<evidence type="ECO:0000256" key="2">
    <source>
        <dbReference type="ARBA" id="ARBA00007524"/>
    </source>
</evidence>
<evidence type="ECO:0000313" key="9">
    <source>
        <dbReference type="Proteomes" id="UP001497623"/>
    </source>
</evidence>
<organism evidence="8 9">
    <name type="scientific">Meganyctiphanes norvegica</name>
    <name type="common">Northern krill</name>
    <name type="synonym">Thysanopoda norvegica</name>
    <dbReference type="NCBI Taxonomy" id="48144"/>
    <lineage>
        <taxon>Eukaryota</taxon>
        <taxon>Metazoa</taxon>
        <taxon>Ecdysozoa</taxon>
        <taxon>Arthropoda</taxon>
        <taxon>Crustacea</taxon>
        <taxon>Multicrustacea</taxon>
        <taxon>Malacostraca</taxon>
        <taxon>Eumalacostraca</taxon>
        <taxon>Eucarida</taxon>
        <taxon>Euphausiacea</taxon>
        <taxon>Euphausiidae</taxon>
        <taxon>Meganyctiphanes</taxon>
    </lineage>
</organism>
<dbReference type="Gene3D" id="1.20.1260.100">
    <property type="entry name" value="TspO/MBR protein"/>
    <property type="match status" value="1"/>
</dbReference>
<evidence type="ECO:0000256" key="4">
    <source>
        <dbReference type="ARBA" id="ARBA00022989"/>
    </source>
</evidence>
<keyword evidence="3 6" id="KW-0812">Transmembrane</keyword>
<evidence type="ECO:0000256" key="3">
    <source>
        <dbReference type="ARBA" id="ARBA00022692"/>
    </source>
</evidence>
<dbReference type="AlphaFoldDB" id="A0AAV2Q3H5"/>
<dbReference type="FunFam" id="1.20.1260.100:FF:000001">
    <property type="entry name" value="translocator protein 2"/>
    <property type="match status" value="1"/>
</dbReference>
<evidence type="ECO:0000256" key="1">
    <source>
        <dbReference type="ARBA" id="ARBA00004141"/>
    </source>
</evidence>
<feature type="signal peptide" evidence="7">
    <location>
        <begin position="1"/>
        <end position="18"/>
    </location>
</feature>
<dbReference type="GO" id="GO:0005741">
    <property type="term" value="C:mitochondrial outer membrane"/>
    <property type="evidence" value="ECO:0007669"/>
    <property type="project" value="TreeGrafter"/>
</dbReference>
<protein>
    <submittedName>
        <fullName evidence="8">Uncharacterized protein</fullName>
    </submittedName>
</protein>
<dbReference type="Proteomes" id="UP001497623">
    <property type="component" value="Unassembled WGS sequence"/>
</dbReference>
<dbReference type="PANTHER" id="PTHR10057:SF0">
    <property type="entry name" value="TRANSLOCATOR PROTEIN"/>
    <property type="match status" value="1"/>
</dbReference>
<proteinExistence type="inferred from homology"/>
<dbReference type="PANTHER" id="PTHR10057">
    <property type="entry name" value="PERIPHERAL-TYPE BENZODIAZEPINE RECEPTOR"/>
    <property type="match status" value="1"/>
</dbReference>
<evidence type="ECO:0000256" key="6">
    <source>
        <dbReference type="SAM" id="Phobius"/>
    </source>
</evidence>
<keyword evidence="4 6" id="KW-1133">Transmembrane helix</keyword>
<dbReference type="InterPro" id="IPR038330">
    <property type="entry name" value="TspO/MBR-related_sf"/>
</dbReference>
<keyword evidence="5 6" id="KW-0472">Membrane</keyword>
<feature type="non-terminal residue" evidence="8">
    <location>
        <position position="208"/>
    </location>
</feature>
<dbReference type="EMBL" id="CAXKWB010002854">
    <property type="protein sequence ID" value="CAL4067856.1"/>
    <property type="molecule type" value="Genomic_DNA"/>
</dbReference>
<evidence type="ECO:0000256" key="5">
    <source>
        <dbReference type="ARBA" id="ARBA00023136"/>
    </source>
</evidence>
<reference evidence="8 9" key="1">
    <citation type="submission" date="2024-05" db="EMBL/GenBank/DDBJ databases">
        <authorList>
            <person name="Wallberg A."/>
        </authorList>
    </citation>
    <scope>NUCLEOTIDE SEQUENCE [LARGE SCALE GENOMIC DNA]</scope>
</reference>
<feature type="transmembrane region" description="Helical" evidence="6">
    <location>
        <begin position="170"/>
        <end position="192"/>
    </location>
</feature>
<comment type="caution">
    <text evidence="8">The sequence shown here is derived from an EMBL/GenBank/DDBJ whole genome shotgun (WGS) entry which is preliminary data.</text>
</comment>
<comment type="subcellular location">
    <subcellularLocation>
        <location evidence="1">Membrane</location>
        <topology evidence="1">Multi-pass membrane protein</topology>
    </subcellularLocation>
</comment>
<accession>A0AAV2Q3H5</accession>
<dbReference type="GO" id="GO:0033013">
    <property type="term" value="P:tetrapyrrole metabolic process"/>
    <property type="evidence" value="ECO:0007669"/>
    <property type="project" value="UniProtKB-ARBA"/>
</dbReference>